<keyword evidence="6 10" id="KW-0067">ATP-binding</keyword>
<protein>
    <submittedName>
        <fullName evidence="10">Sugar ABC transporter ATP-binding protein</fullName>
    </submittedName>
</protein>
<keyword evidence="11" id="KW-1185">Reference proteome</keyword>
<evidence type="ECO:0000256" key="4">
    <source>
        <dbReference type="ARBA" id="ARBA00022737"/>
    </source>
</evidence>
<dbReference type="RefSeq" id="WP_204601626.1">
    <property type="nucleotide sequence ID" value="NZ_JBHSED010000058.1"/>
</dbReference>
<name>A0ABV8SGB4_9BACL</name>
<evidence type="ECO:0000259" key="9">
    <source>
        <dbReference type="PROSITE" id="PS50893"/>
    </source>
</evidence>
<dbReference type="InterPro" id="IPR003593">
    <property type="entry name" value="AAA+_ATPase"/>
</dbReference>
<dbReference type="GO" id="GO:0005524">
    <property type="term" value="F:ATP binding"/>
    <property type="evidence" value="ECO:0007669"/>
    <property type="project" value="UniProtKB-KW"/>
</dbReference>
<dbReference type="SMART" id="SM00382">
    <property type="entry name" value="AAA"/>
    <property type="match status" value="2"/>
</dbReference>
<evidence type="ECO:0000313" key="11">
    <source>
        <dbReference type="Proteomes" id="UP001595755"/>
    </source>
</evidence>
<feature type="domain" description="ABC transporter" evidence="9">
    <location>
        <begin position="6"/>
        <end position="243"/>
    </location>
</feature>
<keyword evidence="5" id="KW-0547">Nucleotide-binding</keyword>
<keyword evidence="7" id="KW-1278">Translocase</keyword>
<evidence type="ECO:0000256" key="1">
    <source>
        <dbReference type="ARBA" id="ARBA00022448"/>
    </source>
</evidence>
<evidence type="ECO:0000256" key="7">
    <source>
        <dbReference type="ARBA" id="ARBA00022967"/>
    </source>
</evidence>
<dbReference type="Pfam" id="PF00005">
    <property type="entry name" value="ABC_tran"/>
    <property type="match status" value="2"/>
</dbReference>
<dbReference type="PANTHER" id="PTHR43790">
    <property type="entry name" value="CARBOHYDRATE TRANSPORT ATP-BINDING PROTEIN MG119-RELATED"/>
    <property type="match status" value="1"/>
</dbReference>
<dbReference type="EMBL" id="JBHSED010000058">
    <property type="protein sequence ID" value="MFC4306305.1"/>
    <property type="molecule type" value="Genomic_DNA"/>
</dbReference>
<dbReference type="SUPFAM" id="SSF52540">
    <property type="entry name" value="P-loop containing nucleoside triphosphate hydrolases"/>
    <property type="match status" value="2"/>
</dbReference>
<dbReference type="Proteomes" id="UP001595755">
    <property type="component" value="Unassembled WGS sequence"/>
</dbReference>
<gene>
    <name evidence="10" type="ORF">ACFO1S_23045</name>
</gene>
<keyword evidence="2" id="KW-1003">Cell membrane</keyword>
<dbReference type="InterPro" id="IPR027417">
    <property type="entry name" value="P-loop_NTPase"/>
</dbReference>
<keyword evidence="4" id="KW-0677">Repeat</keyword>
<dbReference type="CDD" id="cd03216">
    <property type="entry name" value="ABC_Carb_Monos_I"/>
    <property type="match status" value="1"/>
</dbReference>
<dbReference type="InterPro" id="IPR050107">
    <property type="entry name" value="ABC_carbohydrate_import_ATPase"/>
</dbReference>
<dbReference type="PANTHER" id="PTHR43790:SF1">
    <property type="entry name" value="XYLOSE IMPORT ATP-BINDING PROTEIN XYLG"/>
    <property type="match status" value="1"/>
</dbReference>
<dbReference type="CDD" id="cd03215">
    <property type="entry name" value="ABC_Carb_Monos_II"/>
    <property type="match status" value="1"/>
</dbReference>
<evidence type="ECO:0000256" key="2">
    <source>
        <dbReference type="ARBA" id="ARBA00022475"/>
    </source>
</evidence>
<keyword evidence="8" id="KW-0472">Membrane</keyword>
<proteinExistence type="predicted"/>
<feature type="domain" description="ABC transporter" evidence="9">
    <location>
        <begin position="262"/>
        <end position="505"/>
    </location>
</feature>
<keyword evidence="3" id="KW-0762">Sugar transport</keyword>
<reference evidence="11" key="1">
    <citation type="journal article" date="2019" name="Int. J. Syst. Evol. Microbiol.">
        <title>The Global Catalogue of Microorganisms (GCM) 10K type strain sequencing project: providing services to taxonomists for standard genome sequencing and annotation.</title>
        <authorList>
            <consortium name="The Broad Institute Genomics Platform"/>
            <consortium name="The Broad Institute Genome Sequencing Center for Infectious Disease"/>
            <person name="Wu L."/>
            <person name="Ma J."/>
        </authorList>
    </citation>
    <scope>NUCLEOTIDE SEQUENCE [LARGE SCALE GENOMIC DNA]</scope>
    <source>
        <strain evidence="11">CGMCC 4.1641</strain>
    </source>
</reference>
<dbReference type="PROSITE" id="PS50893">
    <property type="entry name" value="ABC_TRANSPORTER_2"/>
    <property type="match status" value="2"/>
</dbReference>
<accession>A0ABV8SGB4</accession>
<evidence type="ECO:0000256" key="6">
    <source>
        <dbReference type="ARBA" id="ARBA00022840"/>
    </source>
</evidence>
<keyword evidence="1" id="KW-0813">Transport</keyword>
<evidence type="ECO:0000313" key="10">
    <source>
        <dbReference type="EMBL" id="MFC4306305.1"/>
    </source>
</evidence>
<organism evidence="10 11">
    <name type="scientific">Cohnella boryungensis</name>
    <dbReference type="NCBI Taxonomy" id="768479"/>
    <lineage>
        <taxon>Bacteria</taxon>
        <taxon>Bacillati</taxon>
        <taxon>Bacillota</taxon>
        <taxon>Bacilli</taxon>
        <taxon>Bacillales</taxon>
        <taxon>Paenibacillaceae</taxon>
        <taxon>Cohnella</taxon>
    </lineage>
</organism>
<dbReference type="Gene3D" id="3.40.50.300">
    <property type="entry name" value="P-loop containing nucleotide triphosphate hydrolases"/>
    <property type="match status" value="2"/>
</dbReference>
<comment type="caution">
    <text evidence="10">The sequence shown here is derived from an EMBL/GenBank/DDBJ whole genome shotgun (WGS) entry which is preliminary data.</text>
</comment>
<sequence length="515" mass="55768">MDATALEMDNISIQFPGVLAVDSASLRIKKGEVRAIVGENGAGKSTLMKILSGVHRAGSYSGEIRLNGQTVKLTGVADAEKSGITMVPQELNLIDEMTVAENLLLNQMPGKAGIVNFQQLYQEAQAMLDDIGLEVSPTVKVKELGVAQKQMVVIGKALGNQVKVLILDEPTSTLSDMESEILFEKIRQLKKNGITCLYISHRLEEVLDLSDSITVMRDGKIITTKPVEEMDEQKIVSYMIGRDLENFFPETTRRPGDVVLTVNNYSVYDTKLSDRKLVDGASLELRAGEILGVYGLVGAGRTELALGLLGGWPAQTEGEVKIDGKAVRIANPSEAIEAGLGYLPEDRKRQGIIELMSVSSNISVSSIDRLCRMGVIDQSAELEKNTQFVADLSIRTASLETAIKSLSGGNQQKCVLARLIAADTKVMLLDEPTQGVDIGAKTEVYALLDQLAKAGKAILLISSDLPEVLGVSDRVLVMRQGRIVASLLPKETNRHQVLEYATLGYSTVEGEKKNV</sequence>
<dbReference type="InterPro" id="IPR003439">
    <property type="entry name" value="ABC_transporter-like_ATP-bd"/>
</dbReference>
<evidence type="ECO:0000256" key="3">
    <source>
        <dbReference type="ARBA" id="ARBA00022597"/>
    </source>
</evidence>
<evidence type="ECO:0000256" key="8">
    <source>
        <dbReference type="ARBA" id="ARBA00023136"/>
    </source>
</evidence>
<evidence type="ECO:0000256" key="5">
    <source>
        <dbReference type="ARBA" id="ARBA00022741"/>
    </source>
</evidence>